<feature type="region of interest" description="Disordered" evidence="4">
    <location>
        <begin position="22"/>
        <end position="63"/>
    </location>
</feature>
<feature type="compositionally biased region" description="Basic and acidic residues" evidence="4">
    <location>
        <begin position="30"/>
        <end position="49"/>
    </location>
</feature>
<dbReference type="GO" id="GO:0003723">
    <property type="term" value="F:RNA binding"/>
    <property type="evidence" value="ECO:0007669"/>
    <property type="project" value="TreeGrafter"/>
</dbReference>
<dbReference type="InterPro" id="IPR005568">
    <property type="entry name" value="Ribosomal_uL6_N"/>
</dbReference>
<dbReference type="InterPro" id="IPR014722">
    <property type="entry name" value="Rib_uL2_dom2"/>
</dbReference>
<evidence type="ECO:0000256" key="3">
    <source>
        <dbReference type="ARBA" id="ARBA00023274"/>
    </source>
</evidence>
<reference evidence="6 7" key="1">
    <citation type="journal article" date="2015" name="Fungal Genet. Biol.">
        <title>Evolution of novel wood decay mechanisms in Agaricales revealed by the genome sequences of Fistulina hepatica and Cylindrobasidium torrendii.</title>
        <authorList>
            <person name="Floudas D."/>
            <person name="Held B.W."/>
            <person name="Riley R."/>
            <person name="Nagy L.G."/>
            <person name="Koehler G."/>
            <person name="Ransdell A.S."/>
            <person name="Younus H."/>
            <person name="Chow J."/>
            <person name="Chiniquy J."/>
            <person name="Lipzen A."/>
            <person name="Tritt A."/>
            <person name="Sun H."/>
            <person name="Haridas S."/>
            <person name="LaButti K."/>
            <person name="Ohm R.A."/>
            <person name="Kues U."/>
            <person name="Blanchette R.A."/>
            <person name="Grigoriev I.V."/>
            <person name="Minto R.E."/>
            <person name="Hibbett D.S."/>
        </authorList>
    </citation>
    <scope>NUCLEOTIDE SEQUENCE [LARGE SCALE GENOMIC DNA]</scope>
    <source>
        <strain evidence="6 7">FP15055 ss-10</strain>
    </source>
</reference>
<keyword evidence="3" id="KW-0687">Ribonucleoprotein</keyword>
<dbReference type="InterPro" id="IPR041997">
    <property type="entry name" value="Ribosomal_eL6_KOW"/>
</dbReference>
<dbReference type="AlphaFoldDB" id="A0A0D7BU19"/>
<keyword evidence="7" id="KW-1185">Reference proteome</keyword>
<dbReference type="OrthoDB" id="2436667at2759"/>
<feature type="domain" description="Large ribosomal subunit protein uL6 N-terminal" evidence="5">
    <location>
        <begin position="5"/>
        <end position="46"/>
    </location>
</feature>
<sequence length="238" mass="26048">MARSKDLAPNVGRFSRSKLAAKRGLYKGQKKTEKIATEPRPETIEKSIGGEKNGGKRTVPTTKASRFYPAEDVSVPKKSRKAVHAPTLRSTITPGTVLILLAGRFRGKRVVFLKALESGLLLVTGPFKINGVPLRRVNQAYVIATSTSVDLSALSLDEKFTDSYFTKSEKKKATSAEAEFFEEGKPKTKEALPESKVADQKTVDEAVLSAVKKSDNLSKYLSASWGLSKGQFPHQMVF</sequence>
<dbReference type="Gene3D" id="2.30.30.30">
    <property type="match status" value="1"/>
</dbReference>
<dbReference type="PANTHER" id="PTHR10715:SF0">
    <property type="entry name" value="LARGE RIBOSOMAL SUBUNIT PROTEIN EL6"/>
    <property type="match status" value="1"/>
</dbReference>
<dbReference type="InterPro" id="IPR000915">
    <property type="entry name" value="60S_ribosomal_eL6"/>
</dbReference>
<comment type="similarity">
    <text evidence="1">Belongs to the eukaryotic ribosomal protein eL6 family.</text>
</comment>
<dbReference type="GO" id="GO:0022625">
    <property type="term" value="C:cytosolic large ribosomal subunit"/>
    <property type="evidence" value="ECO:0007669"/>
    <property type="project" value="TreeGrafter"/>
</dbReference>
<dbReference type="STRING" id="1314674.A0A0D7BU19"/>
<organism evidence="6 7">
    <name type="scientific">Cylindrobasidium torrendii FP15055 ss-10</name>
    <dbReference type="NCBI Taxonomy" id="1314674"/>
    <lineage>
        <taxon>Eukaryota</taxon>
        <taxon>Fungi</taxon>
        <taxon>Dikarya</taxon>
        <taxon>Basidiomycota</taxon>
        <taxon>Agaricomycotina</taxon>
        <taxon>Agaricomycetes</taxon>
        <taxon>Agaricomycetidae</taxon>
        <taxon>Agaricales</taxon>
        <taxon>Marasmiineae</taxon>
        <taxon>Physalacriaceae</taxon>
        <taxon>Cylindrobasidium</taxon>
    </lineage>
</organism>
<dbReference type="InterPro" id="IPR008991">
    <property type="entry name" value="Translation_prot_SH3-like_sf"/>
</dbReference>
<name>A0A0D7BU19_9AGAR</name>
<gene>
    <name evidence="6" type="ORF">CYLTODRAFT_484790</name>
</gene>
<evidence type="ECO:0000313" key="6">
    <source>
        <dbReference type="EMBL" id="KIY74033.1"/>
    </source>
</evidence>
<protein>
    <submittedName>
        <fullName evidence="6">60S ribosomal protein L6</fullName>
    </submittedName>
</protein>
<keyword evidence="2 6" id="KW-0689">Ribosomal protein</keyword>
<evidence type="ECO:0000259" key="5">
    <source>
        <dbReference type="Pfam" id="PF03868"/>
    </source>
</evidence>
<dbReference type="PANTHER" id="PTHR10715">
    <property type="entry name" value="60S RIBOSOMAL PROTEIN L6"/>
    <property type="match status" value="1"/>
</dbReference>
<dbReference type="GO" id="GO:0000027">
    <property type="term" value="P:ribosomal large subunit assembly"/>
    <property type="evidence" value="ECO:0007669"/>
    <property type="project" value="TreeGrafter"/>
</dbReference>
<dbReference type="Pfam" id="PF03868">
    <property type="entry name" value="Ribosomal_L6e_N"/>
    <property type="match status" value="1"/>
</dbReference>
<evidence type="ECO:0000313" key="7">
    <source>
        <dbReference type="Proteomes" id="UP000054007"/>
    </source>
</evidence>
<dbReference type="CDD" id="cd13156">
    <property type="entry name" value="KOW_RPL6"/>
    <property type="match status" value="1"/>
</dbReference>
<dbReference type="SUPFAM" id="SSF50104">
    <property type="entry name" value="Translation proteins SH3-like domain"/>
    <property type="match status" value="1"/>
</dbReference>
<evidence type="ECO:0000256" key="1">
    <source>
        <dbReference type="ARBA" id="ARBA00010592"/>
    </source>
</evidence>
<dbReference type="Pfam" id="PF01159">
    <property type="entry name" value="Ribosomal_L6e"/>
    <property type="match status" value="1"/>
</dbReference>
<proteinExistence type="inferred from homology"/>
<dbReference type="FunFam" id="2.30.30.30:FF:000014">
    <property type="entry name" value="60S ribosomal protein L6"/>
    <property type="match status" value="1"/>
</dbReference>
<evidence type="ECO:0000256" key="4">
    <source>
        <dbReference type="SAM" id="MobiDB-lite"/>
    </source>
</evidence>
<accession>A0A0D7BU19</accession>
<dbReference type="GO" id="GO:0002181">
    <property type="term" value="P:cytoplasmic translation"/>
    <property type="evidence" value="ECO:0007669"/>
    <property type="project" value="TreeGrafter"/>
</dbReference>
<evidence type="ECO:0000256" key="2">
    <source>
        <dbReference type="ARBA" id="ARBA00022980"/>
    </source>
</evidence>
<dbReference type="GO" id="GO:0003735">
    <property type="term" value="F:structural constituent of ribosome"/>
    <property type="evidence" value="ECO:0007669"/>
    <property type="project" value="InterPro"/>
</dbReference>
<dbReference type="Proteomes" id="UP000054007">
    <property type="component" value="Unassembled WGS sequence"/>
</dbReference>
<dbReference type="EMBL" id="KN880432">
    <property type="protein sequence ID" value="KIY74033.1"/>
    <property type="molecule type" value="Genomic_DNA"/>
</dbReference>